<accession>A0A4C1Y8L4</accession>
<evidence type="ECO:0000313" key="1">
    <source>
        <dbReference type="EMBL" id="GBP72286.1"/>
    </source>
</evidence>
<gene>
    <name evidence="1" type="ORF">EVAR_24854_1</name>
</gene>
<sequence length="85" mass="9689">MFHHAIKSITPYRPGSTHVIGIFKRSTLSYQIVINHLLDSLKPPPTFVVPPYRTTPCRIQREILREEIRSALISRPGSKSKVGPR</sequence>
<proteinExistence type="predicted"/>
<keyword evidence="2" id="KW-1185">Reference proteome</keyword>
<reference evidence="1 2" key="1">
    <citation type="journal article" date="2019" name="Commun. Biol.">
        <title>The bagworm genome reveals a unique fibroin gene that provides high tensile strength.</title>
        <authorList>
            <person name="Kono N."/>
            <person name="Nakamura H."/>
            <person name="Ohtoshi R."/>
            <person name="Tomita M."/>
            <person name="Numata K."/>
            <person name="Arakawa K."/>
        </authorList>
    </citation>
    <scope>NUCLEOTIDE SEQUENCE [LARGE SCALE GENOMIC DNA]</scope>
</reference>
<name>A0A4C1Y8L4_EUMVA</name>
<organism evidence="1 2">
    <name type="scientific">Eumeta variegata</name>
    <name type="common">Bagworm moth</name>
    <name type="synonym">Eumeta japonica</name>
    <dbReference type="NCBI Taxonomy" id="151549"/>
    <lineage>
        <taxon>Eukaryota</taxon>
        <taxon>Metazoa</taxon>
        <taxon>Ecdysozoa</taxon>
        <taxon>Arthropoda</taxon>
        <taxon>Hexapoda</taxon>
        <taxon>Insecta</taxon>
        <taxon>Pterygota</taxon>
        <taxon>Neoptera</taxon>
        <taxon>Endopterygota</taxon>
        <taxon>Lepidoptera</taxon>
        <taxon>Glossata</taxon>
        <taxon>Ditrysia</taxon>
        <taxon>Tineoidea</taxon>
        <taxon>Psychidae</taxon>
        <taxon>Oiketicinae</taxon>
        <taxon>Eumeta</taxon>
    </lineage>
</organism>
<comment type="caution">
    <text evidence="1">The sequence shown here is derived from an EMBL/GenBank/DDBJ whole genome shotgun (WGS) entry which is preliminary data.</text>
</comment>
<dbReference type="AlphaFoldDB" id="A0A4C1Y8L4"/>
<dbReference type="EMBL" id="BGZK01001140">
    <property type="protein sequence ID" value="GBP72286.1"/>
    <property type="molecule type" value="Genomic_DNA"/>
</dbReference>
<protein>
    <submittedName>
        <fullName evidence="1">Uncharacterized protein</fullName>
    </submittedName>
</protein>
<dbReference type="Proteomes" id="UP000299102">
    <property type="component" value="Unassembled WGS sequence"/>
</dbReference>
<evidence type="ECO:0000313" key="2">
    <source>
        <dbReference type="Proteomes" id="UP000299102"/>
    </source>
</evidence>